<feature type="region of interest" description="Disordered" evidence="3">
    <location>
        <begin position="133"/>
        <end position="163"/>
    </location>
</feature>
<feature type="compositionally biased region" description="Low complexity" evidence="3">
    <location>
        <begin position="1764"/>
        <end position="1776"/>
    </location>
</feature>
<feature type="compositionally biased region" description="Low complexity" evidence="3">
    <location>
        <begin position="502"/>
        <end position="574"/>
    </location>
</feature>
<name>A0ABQ7SAF2_9ACAR</name>
<feature type="compositionally biased region" description="Low complexity" evidence="3">
    <location>
        <begin position="430"/>
        <end position="454"/>
    </location>
</feature>
<evidence type="ECO:0000313" key="6">
    <source>
        <dbReference type="Proteomes" id="UP000825002"/>
    </source>
</evidence>
<evidence type="ECO:0000256" key="1">
    <source>
        <dbReference type="ARBA" id="ARBA00023054"/>
    </source>
</evidence>
<feature type="compositionally biased region" description="Polar residues" evidence="3">
    <location>
        <begin position="455"/>
        <end position="466"/>
    </location>
</feature>
<feature type="domain" description="FAS1" evidence="4">
    <location>
        <begin position="737"/>
        <end position="872"/>
    </location>
</feature>
<feature type="region of interest" description="Disordered" evidence="3">
    <location>
        <begin position="412"/>
        <end position="622"/>
    </location>
</feature>
<feature type="compositionally biased region" description="Low complexity" evidence="3">
    <location>
        <begin position="590"/>
        <end position="604"/>
    </location>
</feature>
<feature type="region of interest" description="Disordered" evidence="3">
    <location>
        <begin position="1"/>
        <end position="23"/>
    </location>
</feature>
<feature type="compositionally biased region" description="Polar residues" evidence="3">
    <location>
        <begin position="148"/>
        <end position="163"/>
    </location>
</feature>
<feature type="region of interest" description="Disordered" evidence="3">
    <location>
        <begin position="1582"/>
        <end position="1624"/>
    </location>
</feature>
<dbReference type="Proteomes" id="UP000825002">
    <property type="component" value="Unassembled WGS sequence"/>
</dbReference>
<feature type="compositionally biased region" description="Polar residues" evidence="3">
    <location>
        <begin position="1945"/>
        <end position="1957"/>
    </location>
</feature>
<gene>
    <name evidence="5" type="primary">TGFBI</name>
    <name evidence="5" type="ORF">GZH46_01072</name>
</gene>
<feature type="coiled-coil region" evidence="2">
    <location>
        <begin position="378"/>
        <end position="412"/>
    </location>
</feature>
<dbReference type="SMART" id="SM00554">
    <property type="entry name" value="FAS1"/>
    <property type="match status" value="6"/>
</dbReference>
<dbReference type="PROSITE" id="PS50213">
    <property type="entry name" value="FAS1"/>
    <property type="match status" value="6"/>
</dbReference>
<dbReference type="InterPro" id="IPR000782">
    <property type="entry name" value="FAS1_domain"/>
</dbReference>
<feature type="compositionally biased region" description="Low complexity" evidence="3">
    <location>
        <begin position="1284"/>
        <end position="1299"/>
    </location>
</feature>
<feature type="compositionally biased region" description="Polar residues" evidence="3">
    <location>
        <begin position="575"/>
        <end position="589"/>
    </location>
</feature>
<keyword evidence="1 2" id="KW-0175">Coiled coil</keyword>
<sequence length="2600" mass="283193">ESNDFQEAAHSHRSNNNNDHTKFANIDSNNAQINRKNLARNDLLRLLSIFEGELQSREITIAVLKSEQLKRLVNPIHINSGMAKRYRQLLHSLNTKRIHSGRNNKNILKNNNDGVTKNNNNCSIICGNQNDSSNDAKMKDVPQGCEKPSSSTQNQPTIDRSTNPELRLVCQSGVGPSGPSATIENDEFLLLNETLELLERNPLLALSQDAMYMLDFDCDEMATRNYLNLKIQHLEHIIGQHRRYRHYMNERLQLAERKCLELSLELERERQSRRQQEHNRYVLNERSSLLAQCEHYKKCIEDEREKKQNIIFTLLNDLLDEREKREELERQLCEQKTKMTEIMENTNVMVADLKEESERSLIMESELSNMATQLHKQSESFDKERNDLKLKLDTLQAKNADLTAHIEQTAAAQQSIPATGMVNNKPTTGSVRSNRSSTSNTSSSAISANVSSVRGQSNTKVPSPTRSSASHTLNTSSSTVHRSSSGSLIRSSGQSPALVRKSTSLSSSSPSSSSSSTTTTTTKSQQESSSPQRSSSTSSAYNSVTARASNVSSTSSVANSGSNSVSSNSSTNSTGTIRSKASLSITGASNTTIGGSTIRTTTSNKPQVPAKPAIRSTRADGTRNSVWTNVASLRRIKRQFAPPAGTYGQRSGAAEAARVKPSLSRRSSMPTVDLSSLGDDSLLLAHGGSSVSPLNVVQQLADRGNSNNNYSNNDLDMDAASLHASSRRQKLTSALSNMQHLMNFFERHKLSKFNELLQLEGNVSRELDTSREPFTLFVPTNEALMLLPASLLDSIIGDARQLTQFIASHVILGSLVVPQQQQQSSTNNNAMATTMTFQSLNNQPVRVAWTASSTNHEQTSNNSTYEIIDGNQTTSLTSSSSLSREPEMTGIVNGANIVCGMSHVLAASSGARPVAVVHVVDKALYPGPAGDIMHKIRQMAPQMAQYMRLVGVDLNSNSNNDDGWTVFAPNDEAFRGAPTALLQALANNVTFARAMLNNHILRGARFAAELVSTNQQQQSLNAVSGLPLRFGQTTAQARHLVLVNGIPIVEADQMAANNGIVHVVTRPITADTAHTVTLSLSDMELTSAGSSLTGCHTHKCSQMTTTSNNNNNNNLDDLTDKNNNDVLGVWQRTLGQIAANNNGSQLVTVSSAGDASIAVPGNNQQVDNNQLLASELADEANRLANLESAFTYQVAARTHRQAGAPGAHELPQIIAHNNRNFYRPSTVATPAPTAHQAHLSAGIPATAVPSNSIATSSHSISSNPIGERERERESTHENIREESSSVSSIKTSTSSGNASARQPQVIVSRDRLVPQINQRPPVAQTFVNNFIQNLPASSQHQTANKNVSTTNYNNNNDVRPFKIYLWEPSNNNNRATFATLSNTTTYVADFVNDQQQQQQQPVLGFNRTQSQSMRPIIKSERIRAEPNINSNPSASMSGSRFTYDHVGGHHNSLGMVTTPSLIKFSLADATPTTQSSAPFDTLMLASNQSVQLAAKSVSQQQQPTSGSCAFYDLSCRRRAANSELASISQQQQKQQQQQQVNGNKDSLAQLSRFVTAPKLSPLAQPLPPWTGDESHQLLLSHAQQQLSPTSDLSRLLPNTQTGGHHRHSKTLSANHGGHGHGFAAGLARQSSNLSSTATPPSATPIQMVILPRPSAAIPSTSAGERSKSEGFFSPLLARTQTSAQSSANNNKQAAQTVVVSTPFYTTPINVQPTTSTASPSFIDSFIANANDNKQQPARPKQRVPVQVLSSKFPLPPSSHRKQRLQQQSQHLQQQQQQVQIESSLSVKEPQLVAGARIRLPVQTLTSGQFQSRVPTSMTTFNGANFANTDHSLATKQQHLDVSATAASPNVTPATPTNLNLHTDTIGATNAAGEFFQNRSIADIMSDSGLRIDGRLVTFNKLKQCLSDSGLLSLIMQSTQPITIFMPSDGAFERLVREQPALPSSLVRSSARSEQQPRNGERELDCTSPVVRQLLLDHMSVRQVTPRELSDDLVVPSVSHRRLIMSSIPAKKIVVVDGQPVVAATRANNGMVYVLDKFINVTQQVPSITDILRNEPQLSTFSAYLRLSGLDSLIQRETGPITLLAPTNDAFASLPASAQIMLEADPAGLRDILSGHVVDGAKFAKLIAMRHKLRTLNSDQYIEVKGLRPNVYLLNNQATSVKQVGTAANGVVNAIDRVLLPKWFTLAMTTSASANQPTTTTTMAKTTTTPSGREIENIDFVPADRRSPAHSFFDRSSSPIRLRSVDTSSADIASSSAFGDDSFTTLSANSSNNNSAFNSGLWPPTSTFRASIVNNNNNLNNNVDMTNINSTASVNESANMRLIEKLAPMIQSKRFVRMLNVAGVARQLKSGTSYVILVPTDAAIEKLPRQIITMLDRNTGKLQDLVNYHILETTFEYINMIPDGQTLTTVNDKDIIFNWHRNNTVLTASGSVVMGGVQEDNLALLVVDRVLYPTPGDILDIISKSPILSNFTQMVRGTGMDQELSKSGPYTLFAPSDMAFQSVQAQDLEFLLRNKEAARRFLLRHLSQPITFTSSIALSNTTSVLSNGRQVPSLVINNLLGEDLTLRQRDDYFSVNDVNFSYADVAATNGVIHVIDGIIER</sequence>
<feature type="region of interest" description="Disordered" evidence="3">
    <location>
        <begin position="1942"/>
        <end position="1963"/>
    </location>
</feature>
<evidence type="ECO:0000256" key="2">
    <source>
        <dbReference type="SAM" id="Coils"/>
    </source>
</evidence>
<feature type="domain" description="FAS1" evidence="4">
    <location>
        <begin position="2318"/>
        <end position="2450"/>
    </location>
</feature>
<feature type="domain" description="FAS1" evidence="4">
    <location>
        <begin position="930"/>
        <end position="1068"/>
    </location>
</feature>
<protein>
    <submittedName>
        <fullName evidence="5">Transforming growth factor-beta-induced protein ig-h3</fullName>
    </submittedName>
</protein>
<reference evidence="5 6" key="1">
    <citation type="submission" date="2020-10" db="EMBL/GenBank/DDBJ databases">
        <authorList>
            <person name="Klimov P.B."/>
            <person name="Dyachkov S.M."/>
            <person name="Chetverikov P.E."/>
        </authorList>
    </citation>
    <scope>NUCLEOTIDE SEQUENCE [LARGE SCALE GENOMIC DNA]</scope>
    <source>
        <strain evidence="5">BMOC 18-1129-001#AD2665</strain>
        <tissue evidence="5">Entire mites</tissue>
    </source>
</reference>
<dbReference type="InterPro" id="IPR050904">
    <property type="entry name" value="Adhesion/Biosynth-related"/>
</dbReference>
<feature type="compositionally biased region" description="Low complexity" evidence="3">
    <location>
        <begin position="1250"/>
        <end position="1263"/>
    </location>
</feature>
<feature type="domain" description="FAS1" evidence="4">
    <location>
        <begin position="1885"/>
        <end position="2038"/>
    </location>
</feature>
<keyword evidence="6" id="KW-1185">Reference proteome</keyword>
<evidence type="ECO:0000256" key="3">
    <source>
        <dbReference type="SAM" id="MobiDB-lite"/>
    </source>
</evidence>
<feature type="domain" description="FAS1" evidence="4">
    <location>
        <begin position="2454"/>
        <end position="2598"/>
    </location>
</feature>
<feature type="region of interest" description="Disordered" evidence="3">
    <location>
        <begin position="1248"/>
        <end position="1303"/>
    </location>
</feature>
<evidence type="ECO:0000259" key="4">
    <source>
        <dbReference type="PROSITE" id="PS50213"/>
    </source>
</evidence>
<dbReference type="InterPro" id="IPR036378">
    <property type="entry name" value="FAS1_dom_sf"/>
</dbReference>
<feature type="domain" description="FAS1" evidence="4">
    <location>
        <begin position="2044"/>
        <end position="2178"/>
    </location>
</feature>
<dbReference type="Pfam" id="PF09727">
    <property type="entry name" value="CortBP2"/>
    <property type="match status" value="1"/>
</dbReference>
<dbReference type="Gene3D" id="2.30.180.10">
    <property type="entry name" value="FAS1 domain"/>
    <property type="match status" value="6"/>
</dbReference>
<dbReference type="InterPro" id="IPR019131">
    <property type="entry name" value="Cortactin-binding_p2_N"/>
</dbReference>
<dbReference type="Pfam" id="PF02469">
    <property type="entry name" value="Fasciclin"/>
    <property type="match status" value="6"/>
</dbReference>
<feature type="region of interest" description="Disordered" evidence="3">
    <location>
        <begin position="641"/>
        <end position="672"/>
    </location>
</feature>
<feature type="compositionally biased region" description="Polar residues" evidence="3">
    <location>
        <begin position="1588"/>
        <end position="1602"/>
    </location>
</feature>
<dbReference type="SUPFAM" id="SSF82153">
    <property type="entry name" value="FAS1 domain"/>
    <property type="match status" value="6"/>
</dbReference>
<evidence type="ECO:0000313" key="5">
    <source>
        <dbReference type="EMBL" id="KAG9510386.1"/>
    </source>
</evidence>
<feature type="non-terminal residue" evidence="5">
    <location>
        <position position="1"/>
    </location>
</feature>
<comment type="caution">
    <text evidence="5">The sequence shown here is derived from an EMBL/GenBank/DDBJ whole genome shotgun (WGS) entry which is preliminary data.</text>
</comment>
<dbReference type="PANTHER" id="PTHR10900:SF77">
    <property type="entry name" value="FI19380P1"/>
    <property type="match status" value="1"/>
</dbReference>
<proteinExistence type="predicted"/>
<feature type="compositionally biased region" description="Low complexity" evidence="3">
    <location>
        <begin position="467"/>
        <end position="495"/>
    </location>
</feature>
<feature type="region of interest" description="Disordered" evidence="3">
    <location>
        <begin position="1750"/>
        <end position="1776"/>
    </location>
</feature>
<dbReference type="EMBL" id="JAIFTH010000158">
    <property type="protein sequence ID" value="KAG9510386.1"/>
    <property type="molecule type" value="Genomic_DNA"/>
</dbReference>
<feature type="compositionally biased region" description="Polar residues" evidence="3">
    <location>
        <begin position="412"/>
        <end position="429"/>
    </location>
</feature>
<dbReference type="PANTHER" id="PTHR10900">
    <property type="entry name" value="PERIOSTIN-RELATED"/>
    <property type="match status" value="1"/>
</dbReference>
<organism evidence="5 6">
    <name type="scientific">Fragariocoptes setiger</name>
    <dbReference type="NCBI Taxonomy" id="1670756"/>
    <lineage>
        <taxon>Eukaryota</taxon>
        <taxon>Metazoa</taxon>
        <taxon>Ecdysozoa</taxon>
        <taxon>Arthropoda</taxon>
        <taxon>Chelicerata</taxon>
        <taxon>Arachnida</taxon>
        <taxon>Acari</taxon>
        <taxon>Acariformes</taxon>
        <taxon>Trombidiformes</taxon>
        <taxon>Prostigmata</taxon>
        <taxon>Eupodina</taxon>
        <taxon>Eriophyoidea</taxon>
        <taxon>Phytoptidae</taxon>
        <taxon>Fragariocoptes</taxon>
    </lineage>
</organism>
<accession>A0ABQ7SAF2</accession>
<feature type="compositionally biased region" description="Basic and acidic residues" evidence="3">
    <location>
        <begin position="1266"/>
        <end position="1283"/>
    </location>
</feature>